<dbReference type="InterPro" id="IPR036291">
    <property type="entry name" value="NAD(P)-bd_dom_sf"/>
</dbReference>
<protein>
    <submittedName>
        <fullName evidence="3">Short chain dehydrogenase</fullName>
    </submittedName>
</protein>
<dbReference type="Gene3D" id="3.40.50.720">
    <property type="entry name" value="NAD(P)-binding Rossmann-like Domain"/>
    <property type="match status" value="1"/>
</dbReference>
<dbReference type="Pfam" id="PF00106">
    <property type="entry name" value="adh_short"/>
    <property type="match status" value="1"/>
</dbReference>
<organism evidence="3 4">
    <name type="scientific">Mycobacterium timonense</name>
    <dbReference type="NCBI Taxonomy" id="701043"/>
    <lineage>
        <taxon>Bacteria</taxon>
        <taxon>Bacillati</taxon>
        <taxon>Actinomycetota</taxon>
        <taxon>Actinomycetes</taxon>
        <taxon>Mycobacteriales</taxon>
        <taxon>Mycobacteriaceae</taxon>
        <taxon>Mycobacterium</taxon>
        <taxon>Mycobacterium avium complex (MAC)</taxon>
    </lineage>
</organism>
<gene>
    <name evidence="3" type="ORF">MTIM_16890</name>
</gene>
<evidence type="ECO:0000313" key="4">
    <source>
        <dbReference type="Proteomes" id="UP000465301"/>
    </source>
</evidence>
<evidence type="ECO:0000313" key="3">
    <source>
        <dbReference type="EMBL" id="GFG95810.1"/>
    </source>
</evidence>
<dbReference type="GO" id="GO:0050664">
    <property type="term" value="F:oxidoreductase activity, acting on NAD(P)H, oxygen as acceptor"/>
    <property type="evidence" value="ECO:0007669"/>
    <property type="project" value="TreeGrafter"/>
</dbReference>
<accession>A0A7I9Z4B8</accession>
<dbReference type="InterPro" id="IPR002347">
    <property type="entry name" value="SDR_fam"/>
</dbReference>
<sequence length="256" mass="27272">MTYLPIVLITGGSRGVGAATARHLAAARTHVVITYREKKRRATGLVESIVAAGGSASTLGLDICDPDACADVIRCVRDDFGRLDALILNASGGLERDADPGYAMRINRDAPVHLLTRALPLIPAGGRVIFVTSHQAHFYGVKPVPAEYIPIAESKRAGEDALRAMRPDLAKRGVSLSVVSGDMIEGTIIVRLLERRDPDAVEARRAFGPLPTLDEFGSAIATEALNEPRTPDTVYVGGADYLQPPLPCVADDRIGE</sequence>
<dbReference type="PANTHER" id="PTHR43008:SF4">
    <property type="entry name" value="CHAIN DEHYDROGENASE, PUTATIVE (AFU_ORTHOLOGUE AFUA_4G08710)-RELATED"/>
    <property type="match status" value="1"/>
</dbReference>
<proteinExistence type="inferred from homology"/>
<dbReference type="EMBL" id="BLLA01000001">
    <property type="protein sequence ID" value="GFG95810.1"/>
    <property type="molecule type" value="Genomic_DNA"/>
</dbReference>
<comment type="caution">
    <text evidence="3">The sequence shown here is derived from an EMBL/GenBank/DDBJ whole genome shotgun (WGS) entry which is preliminary data.</text>
</comment>
<evidence type="ECO:0000256" key="2">
    <source>
        <dbReference type="ARBA" id="ARBA00023002"/>
    </source>
</evidence>
<evidence type="ECO:0000256" key="1">
    <source>
        <dbReference type="ARBA" id="ARBA00006484"/>
    </source>
</evidence>
<reference evidence="3 4" key="1">
    <citation type="journal article" date="2019" name="Emerg. Microbes Infect.">
        <title>Comprehensive subspecies identification of 175 nontuberculous mycobacteria species based on 7547 genomic profiles.</title>
        <authorList>
            <person name="Matsumoto Y."/>
            <person name="Kinjo T."/>
            <person name="Motooka D."/>
            <person name="Nabeya D."/>
            <person name="Jung N."/>
            <person name="Uechi K."/>
            <person name="Horii T."/>
            <person name="Iida T."/>
            <person name="Fujita J."/>
            <person name="Nakamura S."/>
        </authorList>
    </citation>
    <scope>NUCLEOTIDE SEQUENCE [LARGE SCALE GENOMIC DNA]</scope>
    <source>
        <strain evidence="3 4">JCM 30726</strain>
    </source>
</reference>
<dbReference type="PRINTS" id="PR00081">
    <property type="entry name" value="GDHRDH"/>
</dbReference>
<keyword evidence="2" id="KW-0560">Oxidoreductase</keyword>
<dbReference type="AlphaFoldDB" id="A0A7I9Z4B8"/>
<dbReference type="RefSeq" id="WP_163707970.1">
    <property type="nucleotide sequence ID" value="NZ_BLLA01000001.1"/>
</dbReference>
<keyword evidence="4" id="KW-1185">Reference proteome</keyword>
<dbReference type="SUPFAM" id="SSF51735">
    <property type="entry name" value="NAD(P)-binding Rossmann-fold domains"/>
    <property type="match status" value="1"/>
</dbReference>
<dbReference type="Proteomes" id="UP000465301">
    <property type="component" value="Unassembled WGS sequence"/>
</dbReference>
<comment type="similarity">
    <text evidence="1">Belongs to the short-chain dehydrogenases/reductases (SDR) family.</text>
</comment>
<dbReference type="NCBIfam" id="NF005868">
    <property type="entry name" value="PRK07806.1"/>
    <property type="match status" value="1"/>
</dbReference>
<dbReference type="PANTHER" id="PTHR43008">
    <property type="entry name" value="BENZIL REDUCTASE"/>
    <property type="match status" value="1"/>
</dbReference>
<name>A0A7I9Z4B8_9MYCO</name>